<organism evidence="6 7">
    <name type="scientific">Vineibacter terrae</name>
    <dbReference type="NCBI Taxonomy" id="2586908"/>
    <lineage>
        <taxon>Bacteria</taxon>
        <taxon>Pseudomonadati</taxon>
        <taxon>Pseudomonadota</taxon>
        <taxon>Alphaproteobacteria</taxon>
        <taxon>Hyphomicrobiales</taxon>
        <taxon>Vineibacter</taxon>
    </lineage>
</organism>
<dbReference type="InterPro" id="IPR001509">
    <property type="entry name" value="Epimerase_deHydtase"/>
</dbReference>
<feature type="domain" description="NAD-dependent epimerase/dehydratase" evidence="5">
    <location>
        <begin position="9"/>
        <end position="168"/>
    </location>
</feature>
<dbReference type="OrthoDB" id="8770295at2"/>
<evidence type="ECO:0000256" key="2">
    <source>
        <dbReference type="ARBA" id="ARBA00023002"/>
    </source>
</evidence>
<protein>
    <submittedName>
        <fullName evidence="6">NAD(P)-dependent oxidoreductase</fullName>
    </submittedName>
</protein>
<dbReference type="PANTHER" id="PTHR43103">
    <property type="entry name" value="NUCLEOSIDE-DIPHOSPHATE-SUGAR EPIMERASE"/>
    <property type="match status" value="1"/>
</dbReference>
<dbReference type="AlphaFoldDB" id="A0A5C8PF66"/>
<feature type="region of interest" description="Disordered" evidence="4">
    <location>
        <begin position="252"/>
        <end position="273"/>
    </location>
</feature>
<dbReference type="EMBL" id="VDUZ01000033">
    <property type="protein sequence ID" value="TXL72455.1"/>
    <property type="molecule type" value="Genomic_DNA"/>
</dbReference>
<keyword evidence="2" id="KW-0560">Oxidoreductase</keyword>
<dbReference type="Proteomes" id="UP000321638">
    <property type="component" value="Unassembled WGS sequence"/>
</dbReference>
<evidence type="ECO:0000313" key="6">
    <source>
        <dbReference type="EMBL" id="TXL72455.1"/>
    </source>
</evidence>
<comment type="similarity">
    <text evidence="1">Belongs to the NAD(P)-dependent epimerase/dehydratase family.</text>
</comment>
<accession>A0A5C8PF66</accession>
<dbReference type="PANTHER" id="PTHR43103:SF5">
    <property type="entry name" value="4-EPIMERASE, PUTATIVE (AFU_ORTHOLOGUE AFUA_7G00360)-RELATED"/>
    <property type="match status" value="1"/>
</dbReference>
<comment type="caution">
    <text evidence="6">The sequence shown here is derived from an EMBL/GenBank/DDBJ whole genome shotgun (WGS) entry which is preliminary data.</text>
</comment>
<evidence type="ECO:0000313" key="7">
    <source>
        <dbReference type="Proteomes" id="UP000321638"/>
    </source>
</evidence>
<dbReference type="Gene3D" id="3.40.50.720">
    <property type="entry name" value="NAD(P)-binding Rossmann-like Domain"/>
    <property type="match status" value="1"/>
</dbReference>
<dbReference type="SUPFAM" id="SSF51735">
    <property type="entry name" value="NAD(P)-binding Rossmann-fold domains"/>
    <property type="match status" value="1"/>
</dbReference>
<name>A0A5C8PF66_9HYPH</name>
<reference evidence="6 7" key="1">
    <citation type="submission" date="2019-06" db="EMBL/GenBank/DDBJ databases">
        <title>New taxonomy in bacterial strain CC-CFT640, isolated from vineyard.</title>
        <authorList>
            <person name="Lin S.-Y."/>
            <person name="Tsai C.-F."/>
            <person name="Young C.-C."/>
        </authorList>
    </citation>
    <scope>NUCLEOTIDE SEQUENCE [LARGE SCALE GENOMIC DNA]</scope>
    <source>
        <strain evidence="6 7">CC-CFT640</strain>
    </source>
</reference>
<evidence type="ECO:0000256" key="4">
    <source>
        <dbReference type="SAM" id="MobiDB-lite"/>
    </source>
</evidence>
<sequence length="273" mass="30501">MINPQTDRVLITGAAGAIGSTLRRGLRDHWRHLRLTDIRPVPDLADNEEFVVADITDRPAVESMMRDVRAVVHLAGIVGSYTLEDLFRVNARGLFDVLEAARLAGVERIIFASSNHAFGCYPITEKVSPALPPRPDGLYGVFKVWGETMLRNYYDRHGIRSVSLRIGTFRPQPIDQRSLATWLSPADAVQLVDVALRHPDPGCMVVNGYSNNTRLKTVDPNWATLGYKPNDNAEDYRAALRAQGVDVDAPDRDVWEWPEHGGSFPRTPEKPPR</sequence>
<dbReference type="GO" id="GO:0016491">
    <property type="term" value="F:oxidoreductase activity"/>
    <property type="evidence" value="ECO:0007669"/>
    <property type="project" value="UniProtKB-KW"/>
</dbReference>
<keyword evidence="3" id="KW-0520">NAD</keyword>
<evidence type="ECO:0000256" key="3">
    <source>
        <dbReference type="ARBA" id="ARBA00023027"/>
    </source>
</evidence>
<dbReference type="RefSeq" id="WP_147849865.1">
    <property type="nucleotide sequence ID" value="NZ_VDUZ01000033.1"/>
</dbReference>
<evidence type="ECO:0000256" key="1">
    <source>
        <dbReference type="ARBA" id="ARBA00007637"/>
    </source>
</evidence>
<keyword evidence="7" id="KW-1185">Reference proteome</keyword>
<gene>
    <name evidence="6" type="ORF">FHP25_25805</name>
</gene>
<proteinExistence type="inferred from homology"/>
<dbReference type="InterPro" id="IPR036291">
    <property type="entry name" value="NAD(P)-bd_dom_sf"/>
</dbReference>
<evidence type="ECO:0000259" key="5">
    <source>
        <dbReference type="Pfam" id="PF01370"/>
    </source>
</evidence>
<dbReference type="Pfam" id="PF01370">
    <property type="entry name" value="Epimerase"/>
    <property type="match status" value="1"/>
</dbReference>